<dbReference type="PANTHER" id="PTHR42208">
    <property type="entry name" value="HEAVY METAL TRANSPORTER-RELATED"/>
    <property type="match status" value="1"/>
</dbReference>
<name>A0A4Y6PZC7_PERCE</name>
<keyword evidence="1" id="KW-0472">Membrane</keyword>
<proteinExistence type="predicted"/>
<gene>
    <name evidence="3" type="ORF">FIV42_23915</name>
</gene>
<keyword evidence="1" id="KW-1133">Transmembrane helix</keyword>
<accession>A0A4Y6PZC7</accession>
<dbReference type="EMBL" id="CP041186">
    <property type="protein sequence ID" value="QDG53678.1"/>
    <property type="molecule type" value="Genomic_DNA"/>
</dbReference>
<dbReference type="Proteomes" id="UP000315995">
    <property type="component" value="Chromosome"/>
</dbReference>
<keyword evidence="4" id="KW-1185">Reference proteome</keyword>
<feature type="transmembrane region" description="Helical" evidence="1">
    <location>
        <begin position="188"/>
        <end position="211"/>
    </location>
</feature>
<feature type="transmembrane region" description="Helical" evidence="1">
    <location>
        <begin position="97"/>
        <end position="114"/>
    </location>
</feature>
<dbReference type="InterPro" id="IPR039447">
    <property type="entry name" value="UreH-like_TM_dom"/>
</dbReference>
<evidence type="ECO:0000259" key="2">
    <source>
        <dbReference type="Pfam" id="PF13386"/>
    </source>
</evidence>
<dbReference type="AlphaFoldDB" id="A0A4Y6PZC7"/>
<dbReference type="OrthoDB" id="5502499at2"/>
<keyword evidence="1" id="KW-0812">Transmembrane</keyword>
<feature type="transmembrane region" description="Helical" evidence="1">
    <location>
        <begin position="223"/>
        <end position="246"/>
    </location>
</feature>
<evidence type="ECO:0000256" key="1">
    <source>
        <dbReference type="SAM" id="Phobius"/>
    </source>
</evidence>
<feature type="domain" description="Urease accessory protein UreH-like transmembrane" evidence="2">
    <location>
        <begin position="14"/>
        <end position="234"/>
    </location>
</feature>
<organism evidence="3 4">
    <name type="scientific">Persicimonas caeni</name>
    <dbReference type="NCBI Taxonomy" id="2292766"/>
    <lineage>
        <taxon>Bacteria</taxon>
        <taxon>Deltaproteobacteria</taxon>
        <taxon>Bradymonadales</taxon>
        <taxon>Bradymonadaceae</taxon>
        <taxon>Persicimonas</taxon>
    </lineage>
</organism>
<evidence type="ECO:0000313" key="3">
    <source>
        <dbReference type="EMBL" id="QDG53678.1"/>
    </source>
</evidence>
<sequence>MEEYLPQYTQLLGLGLLWVTVHCSGMCGPIVGSLVATQSGAHGPGEADASWFTQLRQRAGNVLAYQGGRALTYALIGAAAGLAGAAAEAFIGPLTKVAGLLVAVALVGAGLLRIEPVAKRLKLPSGSSTSSATGKFLGNVMRRVRRLAPRRGPMQMMLIGAVMGLLPCMLMFWVLGLSASTASPLHGALIMVGLVALTTPVLLFAGTAPLVCKPAVRQLGEKIIPYAIILSGLWLGLISAAANGWIDHLHVPFELFGEKLVIMFW</sequence>
<feature type="transmembrane region" description="Helical" evidence="1">
    <location>
        <begin position="156"/>
        <end position="176"/>
    </location>
</feature>
<reference evidence="3 4" key="1">
    <citation type="submission" date="2019-06" db="EMBL/GenBank/DDBJ databases">
        <title>Persicimonas caeni gen. nov., sp. nov., a predatory bacterium isolated from solar saltern.</title>
        <authorList>
            <person name="Wang S."/>
        </authorList>
    </citation>
    <scope>NUCLEOTIDE SEQUENCE [LARGE SCALE GENOMIC DNA]</scope>
    <source>
        <strain evidence="3 4">YN101</strain>
    </source>
</reference>
<dbReference type="RefSeq" id="WP_141200132.1">
    <property type="nucleotide sequence ID" value="NZ_CP041186.1"/>
</dbReference>
<dbReference type="PANTHER" id="PTHR42208:SF1">
    <property type="entry name" value="HEAVY METAL TRANSPORTER"/>
    <property type="match status" value="1"/>
</dbReference>
<evidence type="ECO:0000313" key="4">
    <source>
        <dbReference type="Proteomes" id="UP000315995"/>
    </source>
</evidence>
<dbReference type="Pfam" id="PF13386">
    <property type="entry name" value="DsbD_2"/>
    <property type="match status" value="1"/>
</dbReference>
<accession>A0A5B8YH46</accession>
<protein>
    <submittedName>
        <fullName evidence="3">Sulfite exporter TauE/SafE family protein</fullName>
    </submittedName>
</protein>